<organism evidence="2">
    <name type="scientific">Picea glauca</name>
    <name type="common">White spruce</name>
    <name type="synonym">Pinus glauca</name>
    <dbReference type="NCBI Taxonomy" id="3330"/>
    <lineage>
        <taxon>Eukaryota</taxon>
        <taxon>Viridiplantae</taxon>
        <taxon>Streptophyta</taxon>
        <taxon>Embryophyta</taxon>
        <taxon>Tracheophyta</taxon>
        <taxon>Spermatophyta</taxon>
        <taxon>Pinopsida</taxon>
        <taxon>Pinidae</taxon>
        <taxon>Conifers I</taxon>
        <taxon>Pinales</taxon>
        <taxon>Pinaceae</taxon>
        <taxon>Picea</taxon>
    </lineage>
</organism>
<name>A0A117NFP8_PICGL</name>
<evidence type="ECO:0000256" key="1">
    <source>
        <dbReference type="SAM" id="MobiDB-lite"/>
    </source>
</evidence>
<gene>
    <name evidence="2" type="ORF">ABT39_MTgene2630</name>
</gene>
<dbReference type="EMBL" id="LKAM01000018">
    <property type="protein sequence ID" value="KUM45528.1"/>
    <property type="molecule type" value="Genomic_DNA"/>
</dbReference>
<geneLocation type="mitochondrion" evidence="2"/>
<comment type="caution">
    <text evidence="2">The sequence shown here is derived from an EMBL/GenBank/DDBJ whole genome shotgun (WGS) entry which is preliminary data.</text>
</comment>
<proteinExistence type="predicted"/>
<dbReference type="AlphaFoldDB" id="A0A117NFP8"/>
<keyword evidence="2" id="KW-0496">Mitochondrion</keyword>
<protein>
    <submittedName>
        <fullName evidence="2">Uncharacterized protein</fullName>
    </submittedName>
</protein>
<sequence>MAFVTSGEHTETIPFANTRHPPYTHYRRTHRDNTFCQHLGPSLHSLGEHTESKPEL</sequence>
<feature type="region of interest" description="Disordered" evidence="1">
    <location>
        <begin position="1"/>
        <end position="25"/>
    </location>
</feature>
<reference evidence="2" key="1">
    <citation type="journal article" date="2015" name="Genome Biol. Evol.">
        <title>Organellar Genomes of White Spruce (Picea glauca): Assembly and Annotation.</title>
        <authorList>
            <person name="Jackman S.D."/>
            <person name="Warren R.L."/>
            <person name="Gibb E.A."/>
            <person name="Vandervalk B.P."/>
            <person name="Mohamadi H."/>
            <person name="Chu J."/>
            <person name="Raymond A."/>
            <person name="Pleasance S."/>
            <person name="Coope R."/>
            <person name="Wildung M.R."/>
            <person name="Ritland C.E."/>
            <person name="Bousquet J."/>
            <person name="Jones S.J."/>
            <person name="Bohlmann J."/>
            <person name="Birol I."/>
        </authorList>
    </citation>
    <scope>NUCLEOTIDE SEQUENCE [LARGE SCALE GENOMIC DNA]</scope>
    <source>
        <tissue evidence="2">Flushing bud</tissue>
    </source>
</reference>
<evidence type="ECO:0000313" key="2">
    <source>
        <dbReference type="EMBL" id="KUM45528.1"/>
    </source>
</evidence>
<accession>A0A117NFP8</accession>